<dbReference type="Proteomes" id="UP000507470">
    <property type="component" value="Unassembled WGS sequence"/>
</dbReference>
<reference evidence="3 4" key="1">
    <citation type="submission" date="2020-06" db="EMBL/GenBank/DDBJ databases">
        <authorList>
            <person name="Li R."/>
            <person name="Bekaert M."/>
        </authorList>
    </citation>
    <scope>NUCLEOTIDE SEQUENCE [LARGE SCALE GENOMIC DNA]</scope>
    <source>
        <strain evidence="4">wild</strain>
    </source>
</reference>
<keyword evidence="1" id="KW-0472">Membrane</keyword>
<name>A0A6J8BZN3_MYTCO</name>
<keyword evidence="2" id="KW-0732">Signal</keyword>
<evidence type="ECO:0000313" key="3">
    <source>
        <dbReference type="EMBL" id="CAC5389548.1"/>
    </source>
</evidence>
<feature type="signal peptide" evidence="2">
    <location>
        <begin position="1"/>
        <end position="18"/>
    </location>
</feature>
<dbReference type="OrthoDB" id="6096448at2759"/>
<evidence type="ECO:0000256" key="1">
    <source>
        <dbReference type="SAM" id="Phobius"/>
    </source>
</evidence>
<evidence type="ECO:0000256" key="2">
    <source>
        <dbReference type="SAM" id="SignalP"/>
    </source>
</evidence>
<dbReference type="EMBL" id="CACVKT020004349">
    <property type="protein sequence ID" value="CAC5389548.1"/>
    <property type="molecule type" value="Genomic_DNA"/>
</dbReference>
<organism evidence="3 4">
    <name type="scientific">Mytilus coruscus</name>
    <name type="common">Sea mussel</name>
    <dbReference type="NCBI Taxonomy" id="42192"/>
    <lineage>
        <taxon>Eukaryota</taxon>
        <taxon>Metazoa</taxon>
        <taxon>Spiralia</taxon>
        <taxon>Lophotrochozoa</taxon>
        <taxon>Mollusca</taxon>
        <taxon>Bivalvia</taxon>
        <taxon>Autobranchia</taxon>
        <taxon>Pteriomorphia</taxon>
        <taxon>Mytilida</taxon>
        <taxon>Mytiloidea</taxon>
        <taxon>Mytilidae</taxon>
        <taxon>Mytilinae</taxon>
        <taxon>Mytilus</taxon>
    </lineage>
</organism>
<feature type="transmembrane region" description="Helical" evidence="1">
    <location>
        <begin position="174"/>
        <end position="201"/>
    </location>
</feature>
<keyword evidence="1" id="KW-0812">Transmembrane</keyword>
<protein>
    <submittedName>
        <fullName evidence="3">Uncharacterized protein</fullName>
    </submittedName>
</protein>
<sequence length="656" mass="73961">MEMLWIFVGICVLIYCDGAQQCRNEECNSKRGKQPVTCVVEDIPEDGKIVSIEIIEEKRKSRCIEYENYGFNTKSIWVSDKCSAEFKVCFFKDIDEDFSTTTVKITSTRNYRNPSIRSTLFPGIFSRTTPVYSIAKIPTSTRANRETTDKVKYVTPTYTTNSTHGNRTSQVDKILTAGILGGVVGGLIFLLLVLILCVVILRRFSCFKRKYDQHYNNGHRNITTTVSQVTTVTNGDNEDGYDTLGIYSGGRNHQYDACSPVRFDQPHNYMTVYDSLEPPKIPPNNNRPTNLENNARVHVRPSPISRKEMKIGDYIDLTATEEGSDRSQILKVSTKNKYKSDFHETKDLNATNYELAKPIPKTQLYEPQQYELAKPAANEIGATSLVLNSVDTCNDGLCNISGESNNKCENSANNLYSHPEDFYYVTPQQNGGTRKTDHANYELWTTTTAALADGTAGLDNNIIILICVICGAVVIVSFTLFVFLAKRCFTCHTLVEQQKDNTTHGMVKSESYTYCGHQNIAFSEIKNGEVYNVPSSSYITINQLETGSFRTDKEIITKSDIPHVSSAVYFTLDPVETGYDRRLASPICDEVIDDDPYIETVDDIYDHAHRNRHKSITSNDVYDHSVDDTYDVADHIGKRENDQTMPCIEGHTYENL</sequence>
<proteinExistence type="predicted"/>
<evidence type="ECO:0000313" key="4">
    <source>
        <dbReference type="Proteomes" id="UP000507470"/>
    </source>
</evidence>
<keyword evidence="1" id="KW-1133">Transmembrane helix</keyword>
<feature type="chain" id="PRO_5027051585" evidence="2">
    <location>
        <begin position="19"/>
        <end position="656"/>
    </location>
</feature>
<keyword evidence="4" id="KW-1185">Reference proteome</keyword>
<dbReference type="AlphaFoldDB" id="A0A6J8BZN3"/>
<feature type="transmembrane region" description="Helical" evidence="1">
    <location>
        <begin position="462"/>
        <end position="485"/>
    </location>
</feature>
<gene>
    <name evidence="3" type="ORF">MCOR_24704</name>
</gene>
<accession>A0A6J8BZN3</accession>